<dbReference type="Proteomes" id="UP000584642">
    <property type="component" value="Unassembled WGS sequence"/>
</dbReference>
<evidence type="ECO:0000313" key="3">
    <source>
        <dbReference type="EMBL" id="NYZ23308.1"/>
    </source>
</evidence>
<name>A0ABX2TGD5_9PROT</name>
<reference evidence="3 4" key="1">
    <citation type="submission" date="2020-05" db="EMBL/GenBank/DDBJ databases">
        <title>Azospirillum oleiclasticum sp. nov, a nitrogen-fixing and heavy crude oil-emulsifying bacterium isolated from the crude oil of Yumen Oilfield.</title>
        <authorList>
            <person name="Wu D."/>
            <person name="Cai M."/>
            <person name="Zhang X."/>
        </authorList>
    </citation>
    <scope>NUCLEOTIDE SEQUENCE [LARGE SCALE GENOMIC DNA]</scope>
    <source>
        <strain evidence="3 4">ROY-1-1-2</strain>
    </source>
</reference>
<evidence type="ECO:0000256" key="2">
    <source>
        <dbReference type="SAM" id="SignalP"/>
    </source>
</evidence>
<proteinExistence type="predicted"/>
<feature type="compositionally biased region" description="Low complexity" evidence="1">
    <location>
        <begin position="38"/>
        <end position="61"/>
    </location>
</feature>
<protein>
    <submittedName>
        <fullName evidence="3">Uncharacterized protein</fullName>
    </submittedName>
</protein>
<feature type="chain" id="PRO_5046915618" evidence="2">
    <location>
        <begin position="27"/>
        <end position="102"/>
    </location>
</feature>
<evidence type="ECO:0000256" key="1">
    <source>
        <dbReference type="SAM" id="MobiDB-lite"/>
    </source>
</evidence>
<feature type="compositionally biased region" description="Polar residues" evidence="1">
    <location>
        <begin position="82"/>
        <end position="102"/>
    </location>
</feature>
<comment type="caution">
    <text evidence="3">The sequence shown here is derived from an EMBL/GenBank/DDBJ whole genome shotgun (WGS) entry which is preliminary data.</text>
</comment>
<evidence type="ECO:0000313" key="4">
    <source>
        <dbReference type="Proteomes" id="UP000584642"/>
    </source>
</evidence>
<dbReference type="PROSITE" id="PS51257">
    <property type="entry name" value="PROKAR_LIPOPROTEIN"/>
    <property type="match status" value="1"/>
</dbReference>
<sequence>MMVKTITLATFLSACFVLGLGTGANAWERNRSFTGPWGSTSYSATGSCSSGSCSRQTTRTGPEGRTATRTGSAGCVDGACSASRTVTTPAGDTYSHTGSISR</sequence>
<gene>
    <name evidence="3" type="ORF">HND93_26705</name>
</gene>
<keyword evidence="4" id="KW-1185">Reference proteome</keyword>
<dbReference type="RefSeq" id="WP_180285072.1">
    <property type="nucleotide sequence ID" value="NZ_JABFDB010000025.1"/>
</dbReference>
<keyword evidence="2" id="KW-0732">Signal</keyword>
<organism evidence="3 4">
    <name type="scientific">Azospirillum oleiclasticum</name>
    <dbReference type="NCBI Taxonomy" id="2735135"/>
    <lineage>
        <taxon>Bacteria</taxon>
        <taxon>Pseudomonadati</taxon>
        <taxon>Pseudomonadota</taxon>
        <taxon>Alphaproteobacteria</taxon>
        <taxon>Rhodospirillales</taxon>
        <taxon>Azospirillaceae</taxon>
        <taxon>Azospirillum</taxon>
    </lineage>
</organism>
<feature type="signal peptide" evidence="2">
    <location>
        <begin position="1"/>
        <end position="26"/>
    </location>
</feature>
<feature type="region of interest" description="Disordered" evidence="1">
    <location>
        <begin position="35"/>
        <end position="102"/>
    </location>
</feature>
<accession>A0ABX2TGD5</accession>
<dbReference type="EMBL" id="JABFDB010000025">
    <property type="protein sequence ID" value="NYZ23308.1"/>
    <property type="molecule type" value="Genomic_DNA"/>
</dbReference>